<organism evidence="1 2">
    <name type="scientific">Violaceomyces palustris</name>
    <dbReference type="NCBI Taxonomy" id="1673888"/>
    <lineage>
        <taxon>Eukaryota</taxon>
        <taxon>Fungi</taxon>
        <taxon>Dikarya</taxon>
        <taxon>Basidiomycota</taxon>
        <taxon>Ustilaginomycotina</taxon>
        <taxon>Ustilaginomycetes</taxon>
        <taxon>Violaceomycetales</taxon>
        <taxon>Violaceomycetaceae</taxon>
        <taxon>Violaceomyces</taxon>
    </lineage>
</organism>
<keyword evidence="2" id="KW-1185">Reference proteome</keyword>
<name>A0ACD0NR44_9BASI</name>
<evidence type="ECO:0000313" key="2">
    <source>
        <dbReference type="Proteomes" id="UP000245626"/>
    </source>
</evidence>
<evidence type="ECO:0000313" key="1">
    <source>
        <dbReference type="EMBL" id="PWN48245.1"/>
    </source>
</evidence>
<accession>A0ACD0NR44</accession>
<dbReference type="EMBL" id="KZ820242">
    <property type="protein sequence ID" value="PWN48245.1"/>
    <property type="molecule type" value="Genomic_DNA"/>
</dbReference>
<dbReference type="Proteomes" id="UP000245626">
    <property type="component" value="Unassembled WGS sequence"/>
</dbReference>
<gene>
    <name evidence="1" type="ORF">IE53DRAFT_364059</name>
</gene>
<sequence length="413" mass="44383">MKYLSSLALALSATFLIANSAQVAASNDIMITSGGQGRHSTIRDIISGRKVRSHSHKRHSSKHNDTKEVQRSLSDQSEAEVLEDRANHKAHSTKKSSSNGYKLVKSYSGKTFFDDMYFFTGSDPTKGMVQYVSKSVAQNAGLIGTKNGNAYMAISPKGGSSHKSIRISTQDTFTGGIFVLNAVHMPTGCGVWPAFWSTPEDPSGGWPNGGEIDVIEGVHDFSRNMYSIHTTSGCRIVESALDMLGKLAMGSSSQATNCDAEATNDQGCAVQSQANGDYGVAFNNNGGGTHVLVWDSSDGISSYFFKKGSVPDDITSGNPDPSSWGKPKAMWPASKCNPDDYFWNHVAVFSNTLCGTWAGSSSVWSNAMSGQSQSCAKSTGASSCYEYISGSPDLSEAYWEIESLKIYQTSRRK</sequence>
<proteinExistence type="predicted"/>
<protein>
    <submittedName>
        <fullName evidence="1">Uncharacterized protein</fullName>
    </submittedName>
</protein>
<reference evidence="1 2" key="1">
    <citation type="journal article" date="2018" name="Mol. Biol. Evol.">
        <title>Broad Genomic Sampling Reveals a Smut Pathogenic Ancestry of the Fungal Clade Ustilaginomycotina.</title>
        <authorList>
            <person name="Kijpornyongpan T."/>
            <person name="Mondo S.J."/>
            <person name="Barry K."/>
            <person name="Sandor L."/>
            <person name="Lee J."/>
            <person name="Lipzen A."/>
            <person name="Pangilinan J."/>
            <person name="LaButti K."/>
            <person name="Hainaut M."/>
            <person name="Henrissat B."/>
            <person name="Grigoriev I.V."/>
            <person name="Spatafora J.W."/>
            <person name="Aime M.C."/>
        </authorList>
    </citation>
    <scope>NUCLEOTIDE SEQUENCE [LARGE SCALE GENOMIC DNA]</scope>
    <source>
        <strain evidence="1 2">SA 807</strain>
    </source>
</reference>